<comment type="similarity">
    <text evidence="1 4">Belongs to the glycosyl hydrolase 26 family.</text>
</comment>
<feature type="domain" description="GH26" evidence="6">
    <location>
        <begin position="34"/>
        <end position="355"/>
    </location>
</feature>
<dbReference type="Pfam" id="PF02156">
    <property type="entry name" value="Glyco_hydro_26"/>
    <property type="match status" value="1"/>
</dbReference>
<organism evidence="7 8">
    <name type="scientific">Chthoniobacter flavus Ellin428</name>
    <dbReference type="NCBI Taxonomy" id="497964"/>
    <lineage>
        <taxon>Bacteria</taxon>
        <taxon>Pseudomonadati</taxon>
        <taxon>Verrucomicrobiota</taxon>
        <taxon>Spartobacteria</taxon>
        <taxon>Chthoniobacterales</taxon>
        <taxon>Chthoniobacteraceae</taxon>
        <taxon>Chthoniobacter</taxon>
    </lineage>
</organism>
<dbReference type="PANTHER" id="PTHR40079">
    <property type="entry name" value="MANNAN ENDO-1,4-BETA-MANNOSIDASE E-RELATED"/>
    <property type="match status" value="1"/>
</dbReference>
<dbReference type="Proteomes" id="UP000005824">
    <property type="component" value="Unassembled WGS sequence"/>
</dbReference>
<dbReference type="EMBL" id="ABVL01000012">
    <property type="protein sequence ID" value="EDY18501.1"/>
    <property type="molecule type" value="Genomic_DNA"/>
</dbReference>
<feature type="region of interest" description="Disordered" evidence="5">
    <location>
        <begin position="15"/>
        <end position="40"/>
    </location>
</feature>
<reference evidence="7 8" key="1">
    <citation type="journal article" date="2011" name="J. Bacteriol.">
        <title>Genome sequence of Chthoniobacter flavus Ellin428, an aerobic heterotrophic soil bacterium.</title>
        <authorList>
            <person name="Kant R."/>
            <person name="van Passel M.W."/>
            <person name="Palva A."/>
            <person name="Lucas S."/>
            <person name="Lapidus A."/>
            <person name="Glavina Del Rio T."/>
            <person name="Dalin E."/>
            <person name="Tice H."/>
            <person name="Bruce D."/>
            <person name="Goodwin L."/>
            <person name="Pitluck S."/>
            <person name="Larimer F.W."/>
            <person name="Land M.L."/>
            <person name="Hauser L."/>
            <person name="Sangwan P."/>
            <person name="de Vos W.M."/>
            <person name="Janssen P.H."/>
            <person name="Smidt H."/>
        </authorList>
    </citation>
    <scope>NUCLEOTIDE SEQUENCE [LARGE SCALE GENOMIC DNA]</scope>
    <source>
        <strain evidence="7 8">Ellin428</strain>
    </source>
</reference>
<proteinExistence type="inferred from homology"/>
<dbReference type="SUPFAM" id="SSF51445">
    <property type="entry name" value="(Trans)glycosidases"/>
    <property type="match status" value="1"/>
</dbReference>
<evidence type="ECO:0000256" key="4">
    <source>
        <dbReference type="PROSITE-ProRule" id="PRU01100"/>
    </source>
</evidence>
<feature type="active site" description="Nucleophile" evidence="4">
    <location>
        <position position="292"/>
    </location>
</feature>
<name>B4D4P8_9BACT</name>
<dbReference type="InParanoid" id="B4D4P8"/>
<evidence type="ECO:0000313" key="7">
    <source>
        <dbReference type="EMBL" id="EDY18501.1"/>
    </source>
</evidence>
<evidence type="ECO:0000256" key="3">
    <source>
        <dbReference type="ARBA" id="ARBA00023295"/>
    </source>
</evidence>
<feature type="compositionally biased region" description="Low complexity" evidence="5">
    <location>
        <begin position="19"/>
        <end position="37"/>
    </location>
</feature>
<dbReference type="PANTHER" id="PTHR40079:SF4">
    <property type="entry name" value="GH26 DOMAIN-CONTAINING PROTEIN-RELATED"/>
    <property type="match status" value="1"/>
</dbReference>
<gene>
    <name evidence="7" type="ORF">CfE428DRAFT_3886</name>
</gene>
<keyword evidence="2 4" id="KW-0378">Hydrolase</keyword>
<protein>
    <recommendedName>
        <fullName evidence="6">GH26 domain-containing protein</fullName>
    </recommendedName>
</protein>
<dbReference type="Gene3D" id="3.20.20.80">
    <property type="entry name" value="Glycosidases"/>
    <property type="match status" value="1"/>
</dbReference>
<feature type="active site" description="Proton donor" evidence="4">
    <location>
        <position position="167"/>
    </location>
</feature>
<comment type="caution">
    <text evidence="7">The sequence shown here is derived from an EMBL/GenBank/DDBJ whole genome shotgun (WGS) entry which is preliminary data.</text>
</comment>
<dbReference type="RefSeq" id="WP_006981211.1">
    <property type="nucleotide sequence ID" value="NZ_ABVL01000012.1"/>
</dbReference>
<dbReference type="InterPro" id="IPR000805">
    <property type="entry name" value="Glyco_hydro_26"/>
</dbReference>
<evidence type="ECO:0000256" key="5">
    <source>
        <dbReference type="SAM" id="MobiDB-lite"/>
    </source>
</evidence>
<keyword evidence="8" id="KW-1185">Reference proteome</keyword>
<evidence type="ECO:0000256" key="1">
    <source>
        <dbReference type="ARBA" id="ARBA00007754"/>
    </source>
</evidence>
<evidence type="ECO:0000313" key="8">
    <source>
        <dbReference type="Proteomes" id="UP000005824"/>
    </source>
</evidence>
<keyword evidence="3 4" id="KW-0326">Glycosidase</keyword>
<dbReference type="InterPro" id="IPR022790">
    <property type="entry name" value="GH26_dom"/>
</dbReference>
<accession>B4D4P8</accession>
<dbReference type="GO" id="GO:0016985">
    <property type="term" value="F:mannan endo-1,4-beta-mannosidase activity"/>
    <property type="evidence" value="ECO:0007669"/>
    <property type="project" value="InterPro"/>
</dbReference>
<dbReference type="InterPro" id="IPR017853">
    <property type="entry name" value="GH"/>
</dbReference>
<evidence type="ECO:0000259" key="6">
    <source>
        <dbReference type="PROSITE" id="PS51764"/>
    </source>
</evidence>
<dbReference type="PROSITE" id="PS51764">
    <property type="entry name" value="GH26"/>
    <property type="match status" value="1"/>
</dbReference>
<sequence length="374" mass="42497">MFLTFAISTFFSACDSRTSRTPSSPTPAANSTSASSPAPHPLQHLAIPQHGIYTGAYIDWGDKEDSVTLEQIDQFEKLVGKHQAIIASSSYWGEGTFPLENLRLIARHDSVPLVYWSPWDKPYIEGRGPDKFSLTSIIAGEHDAYIDMWAEKAREYGAPIIVSFANEMNGEWFPWSGKLYGGSKPVPGTNPVRFEGPETFKKAYRHVVDRVRAKGATNIEWALHLMNYSLPQEGWNLAAEYYPGSDYVDWMGISLYGAQFADDDWTQFFPLLDWPYEELRRIDATKPVMICEWSVGEFPKLGSKGDWIRDAFRLFKSPKYPNVKACVYWHERWQNEDGRYSNLHVDSSPDSLEAYRQGVADPVYLDKPIIVPAK</sequence>
<dbReference type="STRING" id="497964.CfE428DRAFT_3886"/>
<dbReference type="eggNOG" id="COG4124">
    <property type="taxonomic scope" value="Bacteria"/>
</dbReference>
<dbReference type="GO" id="GO:0006080">
    <property type="term" value="P:substituted mannan metabolic process"/>
    <property type="evidence" value="ECO:0007669"/>
    <property type="project" value="InterPro"/>
</dbReference>
<evidence type="ECO:0000256" key="2">
    <source>
        <dbReference type="ARBA" id="ARBA00022801"/>
    </source>
</evidence>
<dbReference type="AlphaFoldDB" id="B4D4P8"/>